<keyword evidence="1" id="KW-0489">Methyltransferase</keyword>
<evidence type="ECO:0000313" key="1">
    <source>
        <dbReference type="EMBL" id="MTF39734.1"/>
    </source>
</evidence>
<gene>
    <name evidence="1" type="ORF">GGC33_12475</name>
</gene>
<dbReference type="Proteomes" id="UP000437131">
    <property type="component" value="Unassembled WGS sequence"/>
</dbReference>
<dbReference type="AlphaFoldDB" id="A0A844GTA9"/>
<evidence type="ECO:0000313" key="2">
    <source>
        <dbReference type="Proteomes" id="UP000437131"/>
    </source>
</evidence>
<sequence>MVNNFDQISLLLHQSTIGKHLPQNLYVHISTLDFLDKSIQEYELKARKTINNISTFTLIKFSLSEPKISYLFYPEFLTNPHPPLAKSIVVNLKDLTTKNIEYSQSNNPPILHRKETFLTPNHPNYQKFAYLTHLEEKLGLLDNPRYIGTQKQWKQLLQDNFISFFDHFLICNLNDNPAEFIKIKRHRAAMVRNRLSRPVRLVLEAGLFAEKNSFFDYGCGHGLDVEIIKEKGFISHGWDPYYQPYNPFKKADIVNLGYIINVIENVTERREALIKAWSLTKEILIVSAQVLIDDRTSGYMIYGDGIVTERNTFQKYYEQEELKNYIEQVLNEEAIPIGLGVFLVFRNVEKANNFRLSRFHSRVKSPRILSPAKKFADYEELLKPLMDFYSERGRLPQKGELLQEEKIKAEFRTYRQAFKVILQVTDQKEWDKIEDQRRQDILLYLALSRFSKRPTIRQLSSTLKADIKSLFGSYQGACFLADEMLITLGNLEIVRKICEEMTFGKLFEKSYLVHINNLDNLPTLLRLYEGCASRTVGRMETANLIRFHLNIPRISYLYVPNFDTEKEPILFSTMSIDLQDLRVKYRNYDNEPNPPTVKDKEKLILRDLQ</sequence>
<dbReference type="GO" id="GO:0008168">
    <property type="term" value="F:methyltransferase activity"/>
    <property type="evidence" value="ECO:0007669"/>
    <property type="project" value="UniProtKB-KW"/>
</dbReference>
<organism evidence="1 2">
    <name type="scientific">Cyanobacterium aponinum 0216</name>
    <dbReference type="NCBI Taxonomy" id="2676140"/>
    <lineage>
        <taxon>Bacteria</taxon>
        <taxon>Bacillati</taxon>
        <taxon>Cyanobacteriota</taxon>
        <taxon>Cyanophyceae</taxon>
        <taxon>Oscillatoriophycideae</taxon>
        <taxon>Chroococcales</taxon>
        <taxon>Geminocystaceae</taxon>
        <taxon>Cyanobacterium</taxon>
    </lineage>
</organism>
<proteinExistence type="predicted"/>
<reference evidence="1 2" key="1">
    <citation type="submission" date="2019-11" db="EMBL/GenBank/DDBJ databases">
        <title>Isolation of a new High Light Tolerant Cyanobacteria.</title>
        <authorList>
            <person name="Dobson Z."/>
            <person name="Vaughn N."/>
            <person name="Vaughn M."/>
            <person name="Fromme P."/>
            <person name="Mazor Y."/>
        </authorList>
    </citation>
    <scope>NUCLEOTIDE SEQUENCE [LARGE SCALE GENOMIC DNA]</scope>
    <source>
        <strain evidence="1 2">0216</strain>
    </source>
</reference>
<name>A0A844GTA9_9CHRO</name>
<dbReference type="RefSeq" id="WP_015219508.1">
    <property type="nucleotide sequence ID" value="NZ_WMIA01000016.1"/>
</dbReference>
<dbReference type="GO" id="GO:0032259">
    <property type="term" value="P:methylation"/>
    <property type="evidence" value="ECO:0007669"/>
    <property type="project" value="UniProtKB-KW"/>
</dbReference>
<dbReference type="EMBL" id="WMIA01000016">
    <property type="protein sequence ID" value="MTF39734.1"/>
    <property type="molecule type" value="Genomic_DNA"/>
</dbReference>
<protein>
    <submittedName>
        <fullName evidence="1">DNA phosphorothioation-associated putative methyltransferase</fullName>
    </submittedName>
</protein>
<comment type="caution">
    <text evidence="1">The sequence shown here is derived from an EMBL/GenBank/DDBJ whole genome shotgun (WGS) entry which is preliminary data.</text>
</comment>
<keyword evidence="1" id="KW-0808">Transferase</keyword>
<dbReference type="NCBIfam" id="TIGR04096">
    <property type="entry name" value="dnd_rel_methyl"/>
    <property type="match status" value="1"/>
</dbReference>
<dbReference type="InterPro" id="IPR024019">
    <property type="entry name" value="CHP04096"/>
</dbReference>
<accession>A0A844GTA9</accession>